<dbReference type="GO" id="GO:0003700">
    <property type="term" value="F:DNA-binding transcription factor activity"/>
    <property type="evidence" value="ECO:0007669"/>
    <property type="project" value="InterPro"/>
</dbReference>
<keyword evidence="9" id="KW-0010">Activator</keyword>
<dbReference type="InterPro" id="IPR036860">
    <property type="entry name" value="SH2_dom_sf"/>
</dbReference>
<keyword evidence="8" id="KW-0238">DNA-binding</keyword>
<comment type="subcellular location">
    <subcellularLocation>
        <location evidence="2">Cytoplasm</location>
    </subcellularLocation>
    <subcellularLocation>
        <location evidence="1">Nucleus</location>
    </subcellularLocation>
</comment>
<dbReference type="SUPFAM" id="SSF49417">
    <property type="entry name" value="p53-like transcription factors"/>
    <property type="match status" value="1"/>
</dbReference>
<dbReference type="CDD" id="cd14801">
    <property type="entry name" value="STAT_DBD"/>
    <property type="match status" value="1"/>
</dbReference>
<dbReference type="InterPro" id="IPR008967">
    <property type="entry name" value="p53-like_TF_DNA-bd_sf"/>
</dbReference>
<reference evidence="16" key="1">
    <citation type="journal article" date="2016" name="Gene">
        <title>The evolutionary divergence of STAT transcription factor in different Anopheles species.</title>
        <authorList>
            <person name="Gupta K."/>
            <person name="Dhawan R."/>
            <person name="Kajla M."/>
            <person name="Misra T."/>
            <person name="Kumar S."/>
            <person name="Gupta L."/>
        </authorList>
    </citation>
    <scope>NUCLEOTIDE SEQUENCE</scope>
</reference>
<feature type="domain" description="Signal transducer and activator of transcription linker" evidence="15">
    <location>
        <begin position="151"/>
        <end position="230"/>
    </location>
</feature>
<evidence type="ECO:0000256" key="3">
    <source>
        <dbReference type="ARBA" id="ARBA00005586"/>
    </source>
</evidence>
<evidence type="ECO:0000256" key="7">
    <source>
        <dbReference type="ARBA" id="ARBA00023015"/>
    </source>
</evidence>
<dbReference type="InterPro" id="IPR013801">
    <property type="entry name" value="STAT_TF_DNA-bd"/>
</dbReference>
<evidence type="ECO:0000259" key="15">
    <source>
        <dbReference type="Pfam" id="PF21354"/>
    </source>
</evidence>
<evidence type="ECO:0000256" key="4">
    <source>
        <dbReference type="ARBA" id="ARBA00022490"/>
    </source>
</evidence>
<keyword evidence="5" id="KW-0597">Phosphoprotein</keyword>
<dbReference type="GO" id="GO:0007165">
    <property type="term" value="P:signal transduction"/>
    <property type="evidence" value="ECO:0007669"/>
    <property type="project" value="InterPro"/>
</dbReference>
<evidence type="ECO:0000259" key="13">
    <source>
        <dbReference type="Pfam" id="PF00017"/>
    </source>
</evidence>
<evidence type="ECO:0000256" key="8">
    <source>
        <dbReference type="ARBA" id="ARBA00023125"/>
    </source>
</evidence>
<dbReference type="InterPro" id="IPR012345">
    <property type="entry name" value="STAT_TF_DNA-bd_N"/>
</dbReference>
<accession>A0A1E1MX00</accession>
<gene>
    <name evidence="16" type="primary">STAT-B</name>
</gene>
<keyword evidence="10" id="KW-0804">Transcription</keyword>
<dbReference type="InterPro" id="IPR048988">
    <property type="entry name" value="STAT_linker"/>
</dbReference>
<dbReference type="SUPFAM" id="SSF55550">
    <property type="entry name" value="SH2 domain"/>
    <property type="match status" value="1"/>
</dbReference>
<protein>
    <submittedName>
        <fullName evidence="16">Signal transducer and activator of transcription B</fullName>
    </submittedName>
</protein>
<dbReference type="GO" id="GO:0006357">
    <property type="term" value="P:regulation of transcription by RNA polymerase II"/>
    <property type="evidence" value="ECO:0007669"/>
    <property type="project" value="UniProtKB-ARBA"/>
</dbReference>
<evidence type="ECO:0000313" key="16">
    <source>
        <dbReference type="EMBL" id="DAA79944.1"/>
    </source>
</evidence>
<evidence type="ECO:0000256" key="6">
    <source>
        <dbReference type="ARBA" id="ARBA00022999"/>
    </source>
</evidence>
<dbReference type="Gene3D" id="1.10.238.10">
    <property type="entry name" value="EF-hand"/>
    <property type="match status" value="1"/>
</dbReference>
<dbReference type="CDD" id="cd09919">
    <property type="entry name" value="SH2_STAT_family"/>
    <property type="match status" value="1"/>
</dbReference>
<name>A0A1E1MX00_9DIPT</name>
<sequence>MKKNTRFSVTLRLLIVKMLVRKIGNPILRMSIISESQAQGLENTNASTSCTSGELIDNIGSLEYNELTHTLVAIFRNIRLKKIDRGVKKVNERVVEEKFALLFQSNFGLDQEGLAFSLWTLSLPTVVIVHGCQEQLAWATIIWDNICAKTDRKLFEVPKLLPWNRVVEALTMKFRACTGRGLTMENLLYMFIKAHESKQPVPALNNRMISFSQFCKETTQQHSYTSWEWIYAILKITREHFQGPWIDESIIGFIDKSSAENHLANCVPGTFLLRFPEIVLAGISIAWVHKEKDGQRQILHIQPFTAKDFVIRSLANRICDLDELKYLYPYIPKQEAFGRYTTSTIPPRHKDYVASELRTVLILDPTSNCITDSPGTPNSGKSHDTSSSEYNWTSLDEMCGFEVDNISMFAPQD</sequence>
<evidence type="ECO:0000256" key="1">
    <source>
        <dbReference type="ARBA" id="ARBA00004123"/>
    </source>
</evidence>
<keyword evidence="11" id="KW-0539">Nucleus</keyword>
<dbReference type="InterPro" id="IPR001217">
    <property type="entry name" value="STAT"/>
</dbReference>
<feature type="domain" description="SH2" evidence="13">
    <location>
        <begin position="251"/>
        <end position="328"/>
    </location>
</feature>
<dbReference type="GO" id="GO:0005737">
    <property type="term" value="C:cytoplasm"/>
    <property type="evidence" value="ECO:0007669"/>
    <property type="project" value="UniProtKB-SubCell"/>
</dbReference>
<evidence type="ECO:0000256" key="5">
    <source>
        <dbReference type="ARBA" id="ARBA00022553"/>
    </source>
</evidence>
<comment type="similarity">
    <text evidence="3">Belongs to the transcription factor STAT family.</text>
</comment>
<dbReference type="GO" id="GO:0003677">
    <property type="term" value="F:DNA binding"/>
    <property type="evidence" value="ECO:0007669"/>
    <property type="project" value="UniProtKB-KW"/>
</dbReference>
<proteinExistence type="evidence at transcript level"/>
<evidence type="ECO:0000256" key="9">
    <source>
        <dbReference type="ARBA" id="ARBA00023159"/>
    </source>
</evidence>
<keyword evidence="7" id="KW-0805">Transcription regulation</keyword>
<organism evidence="16">
    <name type="scientific">Anopheles christyi</name>
    <dbReference type="NCBI Taxonomy" id="43041"/>
    <lineage>
        <taxon>Eukaryota</taxon>
        <taxon>Metazoa</taxon>
        <taxon>Ecdysozoa</taxon>
        <taxon>Arthropoda</taxon>
        <taxon>Hexapoda</taxon>
        <taxon>Insecta</taxon>
        <taxon>Pterygota</taxon>
        <taxon>Neoptera</taxon>
        <taxon>Endopterygota</taxon>
        <taxon>Diptera</taxon>
        <taxon>Nematocera</taxon>
        <taxon>Culicoidea</taxon>
        <taxon>Culicidae</taxon>
        <taxon>Anophelinae</taxon>
        <taxon>Anopheles</taxon>
    </lineage>
</organism>
<evidence type="ECO:0000256" key="10">
    <source>
        <dbReference type="ARBA" id="ARBA00023163"/>
    </source>
</evidence>
<dbReference type="Pfam" id="PF21354">
    <property type="entry name" value="STAT_linker"/>
    <property type="match status" value="1"/>
</dbReference>
<feature type="domain" description="STAT transcription factor DNA-binding" evidence="14">
    <location>
        <begin position="1"/>
        <end position="128"/>
    </location>
</feature>
<dbReference type="PANTHER" id="PTHR11801">
    <property type="entry name" value="SIGNAL TRANSDUCER AND ACTIVATOR OF TRANSCRIPTION"/>
    <property type="match status" value="1"/>
</dbReference>
<dbReference type="EMBL" id="BK009268">
    <property type="protein sequence ID" value="DAA79944.1"/>
    <property type="molecule type" value="mRNA"/>
</dbReference>
<dbReference type="GO" id="GO:0005634">
    <property type="term" value="C:nucleus"/>
    <property type="evidence" value="ECO:0007669"/>
    <property type="project" value="UniProtKB-SubCell"/>
</dbReference>
<evidence type="ECO:0000256" key="12">
    <source>
        <dbReference type="SAM" id="MobiDB-lite"/>
    </source>
</evidence>
<dbReference type="AlphaFoldDB" id="A0A1E1MX00"/>
<dbReference type="Pfam" id="PF00017">
    <property type="entry name" value="SH2"/>
    <property type="match status" value="1"/>
</dbReference>
<keyword evidence="4" id="KW-0963">Cytoplasm</keyword>
<dbReference type="InterPro" id="IPR000980">
    <property type="entry name" value="SH2"/>
</dbReference>
<dbReference type="VEuPathDB" id="VectorBase:ACHR010209"/>
<dbReference type="Gene3D" id="2.60.40.630">
    <property type="entry name" value="STAT transcription factor, DNA-binding domain"/>
    <property type="match status" value="1"/>
</dbReference>
<feature type="region of interest" description="Disordered" evidence="12">
    <location>
        <begin position="368"/>
        <end position="389"/>
    </location>
</feature>
<evidence type="ECO:0000256" key="2">
    <source>
        <dbReference type="ARBA" id="ARBA00004496"/>
    </source>
</evidence>
<evidence type="ECO:0000259" key="14">
    <source>
        <dbReference type="Pfam" id="PF02864"/>
    </source>
</evidence>
<dbReference type="Pfam" id="PF02864">
    <property type="entry name" value="STAT_bind"/>
    <property type="match status" value="1"/>
</dbReference>
<evidence type="ECO:0000256" key="11">
    <source>
        <dbReference type="ARBA" id="ARBA00023242"/>
    </source>
</evidence>
<keyword evidence="6" id="KW-0727">SH2 domain</keyword>
<feature type="compositionally biased region" description="Polar residues" evidence="12">
    <location>
        <begin position="368"/>
        <end position="380"/>
    </location>
</feature>
<dbReference type="Gene3D" id="3.30.505.10">
    <property type="entry name" value="SH2 domain"/>
    <property type="match status" value="1"/>
</dbReference>